<gene>
    <name evidence="3" type="ORF">AJAP_27880</name>
</gene>
<proteinExistence type="predicted"/>
<evidence type="ECO:0000313" key="3">
    <source>
        <dbReference type="EMBL" id="AIG78420.1"/>
    </source>
</evidence>
<organism evidence="3 4">
    <name type="scientific">Amycolatopsis japonica</name>
    <dbReference type="NCBI Taxonomy" id="208439"/>
    <lineage>
        <taxon>Bacteria</taxon>
        <taxon>Bacillati</taxon>
        <taxon>Actinomycetota</taxon>
        <taxon>Actinomycetes</taxon>
        <taxon>Pseudonocardiales</taxon>
        <taxon>Pseudonocardiaceae</taxon>
        <taxon>Amycolatopsis</taxon>
        <taxon>Amycolatopsis japonica group</taxon>
    </lineage>
</organism>
<keyword evidence="4" id="KW-1185">Reference proteome</keyword>
<dbReference type="eggNOG" id="ENOG5033M9R">
    <property type="taxonomic scope" value="Bacteria"/>
</dbReference>
<evidence type="ECO:0000313" key="4">
    <source>
        <dbReference type="Proteomes" id="UP000028492"/>
    </source>
</evidence>
<evidence type="ECO:0000256" key="1">
    <source>
        <dbReference type="SAM" id="MobiDB-lite"/>
    </source>
</evidence>
<dbReference type="EMBL" id="CP008953">
    <property type="protein sequence ID" value="AIG78420.1"/>
    <property type="molecule type" value="Genomic_DNA"/>
</dbReference>
<dbReference type="RefSeq" id="WP_051972603.1">
    <property type="nucleotide sequence ID" value="NZ_CP008953.1"/>
</dbReference>
<reference evidence="3 4" key="1">
    <citation type="journal article" date="2014" name="J. Biotechnol.">
        <title>Complete genome sequence of the actinobacterium Amycolatopsis japonica MG417-CF17(T) (=DSM 44213T) producing (S,S)-N,N'-ethylenediaminedisuccinic acid.</title>
        <authorList>
            <person name="Stegmann E."/>
            <person name="Albersmeier A."/>
            <person name="Spohn M."/>
            <person name="Gert H."/>
            <person name="Weber T."/>
            <person name="Wohlleben W."/>
            <person name="Kalinowski J."/>
            <person name="Ruckert C."/>
        </authorList>
    </citation>
    <scope>NUCLEOTIDE SEQUENCE [LARGE SCALE GENOMIC DNA]</scope>
    <source>
        <strain evidence="4">MG417-CF17 (DSM 44213)</strain>
    </source>
</reference>
<name>A0A075V687_9PSEU</name>
<dbReference type="HOGENOM" id="CLU_1465326_0_0_11"/>
<dbReference type="AlphaFoldDB" id="A0A075V687"/>
<dbReference type="InterPro" id="IPR044038">
    <property type="entry name" value="dATP/dGTP_diPOhydrolase_N"/>
</dbReference>
<accession>A0A075V687</accession>
<feature type="domain" description="dATP/dGTP diphosphohydrolase N-terminal" evidence="2">
    <location>
        <begin position="86"/>
        <end position="172"/>
    </location>
</feature>
<evidence type="ECO:0000259" key="2">
    <source>
        <dbReference type="Pfam" id="PF18909"/>
    </source>
</evidence>
<sequence length="184" mass="20990">MRNFTDEAEPPFGERIQMRAADGWPLTWTGKRWHIGLGLADPSLHEAWPPCVPGPYFEITEEEYVTASSFTTKDSGERSEFEGGGQRDSETGKPRFDLLLPVRVPYEDQLLTRVAALMGRGAEKYEDRNWEKFSDQAALDRARSSAFRHFMQWFNGETDEDHAAAVVFNLKAAEYVKGRLAGRW</sequence>
<dbReference type="STRING" id="208439.AJAP_27880"/>
<dbReference type="Proteomes" id="UP000028492">
    <property type="component" value="Chromosome"/>
</dbReference>
<feature type="compositionally biased region" description="Basic and acidic residues" evidence="1">
    <location>
        <begin position="74"/>
        <end position="93"/>
    </location>
</feature>
<feature type="region of interest" description="Disordered" evidence="1">
    <location>
        <begin position="68"/>
        <end position="93"/>
    </location>
</feature>
<dbReference type="Pfam" id="PF18909">
    <property type="entry name" value="dGTP_diPhyd_N"/>
    <property type="match status" value="1"/>
</dbReference>
<protein>
    <recommendedName>
        <fullName evidence="2">dATP/dGTP diphosphohydrolase N-terminal domain-containing protein</fullName>
    </recommendedName>
</protein>
<dbReference type="KEGG" id="aja:AJAP_27880"/>